<dbReference type="SUPFAM" id="SSF48150">
    <property type="entry name" value="DNA-glycosylase"/>
    <property type="match status" value="1"/>
</dbReference>
<sequence length="185" mass="21306">MDLGRRVLEQQEPLYAEEEEMYEDEVARLESLPTAFEEGEWSREDLEWIIEWKVGPAFVKPVLGYFHNNDDAVIQEHIERAVHKSSVRDKVEALTSLTGIGVPVASAILLFINPDRFTVIDERAWNVLQETGYLAQELSDDPTVDEYLLYLGACWTLANEYDVSLRTLDRALWVLDINEDRNSSD</sequence>
<dbReference type="GO" id="GO:0003824">
    <property type="term" value="F:catalytic activity"/>
    <property type="evidence" value="ECO:0007669"/>
    <property type="project" value="InterPro"/>
</dbReference>
<evidence type="ECO:0000313" key="1">
    <source>
        <dbReference type="EMBL" id="MCU4728582.1"/>
    </source>
</evidence>
<organism evidence="1 2">
    <name type="scientific">Halapricum hydrolyticum</name>
    <dbReference type="NCBI Taxonomy" id="2979991"/>
    <lineage>
        <taxon>Archaea</taxon>
        <taxon>Methanobacteriati</taxon>
        <taxon>Methanobacteriota</taxon>
        <taxon>Stenosarchaea group</taxon>
        <taxon>Halobacteria</taxon>
        <taxon>Halobacteriales</taxon>
        <taxon>Haloarculaceae</taxon>
        <taxon>Halapricum</taxon>
    </lineage>
</organism>
<proteinExistence type="predicted"/>
<evidence type="ECO:0000313" key="2">
    <source>
        <dbReference type="Proteomes" id="UP001209746"/>
    </source>
</evidence>
<accession>A0AAE3LGE0</accession>
<dbReference type="InterPro" id="IPR011257">
    <property type="entry name" value="DNA_glycosylase"/>
</dbReference>
<dbReference type="RefSeq" id="WP_315910589.1">
    <property type="nucleotide sequence ID" value="NZ_JAOPKD010000033.1"/>
</dbReference>
<protein>
    <submittedName>
        <fullName evidence="1">Uncharacterized protein</fullName>
    </submittedName>
</protein>
<dbReference type="GO" id="GO:0006281">
    <property type="term" value="P:DNA repair"/>
    <property type="evidence" value="ECO:0007669"/>
    <property type="project" value="InterPro"/>
</dbReference>
<dbReference type="AlphaFoldDB" id="A0AAE3LGE0"/>
<dbReference type="Proteomes" id="UP001209746">
    <property type="component" value="Unassembled WGS sequence"/>
</dbReference>
<dbReference type="EMBL" id="JAOPKD010000033">
    <property type="protein sequence ID" value="MCU4728582.1"/>
    <property type="molecule type" value="Genomic_DNA"/>
</dbReference>
<comment type="caution">
    <text evidence="1">The sequence shown here is derived from an EMBL/GenBank/DDBJ whole genome shotgun (WGS) entry which is preliminary data.</text>
</comment>
<gene>
    <name evidence="1" type="ORF">OB914_16670</name>
</gene>
<reference evidence="1" key="1">
    <citation type="submission" date="2023-02" db="EMBL/GenBank/DDBJ databases">
        <title>Enrichment on poylsaccharides allowed isolation of novel metabolic and taxonomic groups of Haloarchaea.</title>
        <authorList>
            <person name="Sorokin D.Y."/>
            <person name="Elcheninov A.G."/>
            <person name="Khizhniak T.V."/>
            <person name="Kolganova T.V."/>
            <person name="Kublanov I.V."/>
        </authorList>
    </citation>
    <scope>NUCLEOTIDE SEQUENCE</scope>
    <source>
        <strain evidence="1">HArc-curdl7</strain>
    </source>
</reference>
<name>A0AAE3LGE0_9EURY</name>